<dbReference type="InParanoid" id="A0A1Q3D0T0"/>
<comment type="caution">
    <text evidence="2">The sequence shown here is derived from an EMBL/GenBank/DDBJ whole genome shotgun (WGS) entry which is preliminary data.</text>
</comment>
<proteinExistence type="predicted"/>
<keyword evidence="3" id="KW-1185">Reference proteome</keyword>
<dbReference type="EMBL" id="BDDD01003788">
    <property type="protein sequence ID" value="GAV86045.1"/>
    <property type="molecule type" value="Genomic_DNA"/>
</dbReference>
<feature type="non-terminal residue" evidence="2">
    <location>
        <position position="1"/>
    </location>
</feature>
<dbReference type="Proteomes" id="UP000187406">
    <property type="component" value="Unassembled WGS sequence"/>
</dbReference>
<organism evidence="2 3">
    <name type="scientific">Cephalotus follicularis</name>
    <name type="common">Albany pitcher plant</name>
    <dbReference type="NCBI Taxonomy" id="3775"/>
    <lineage>
        <taxon>Eukaryota</taxon>
        <taxon>Viridiplantae</taxon>
        <taxon>Streptophyta</taxon>
        <taxon>Embryophyta</taxon>
        <taxon>Tracheophyta</taxon>
        <taxon>Spermatophyta</taxon>
        <taxon>Magnoliopsida</taxon>
        <taxon>eudicotyledons</taxon>
        <taxon>Gunneridae</taxon>
        <taxon>Pentapetalae</taxon>
        <taxon>rosids</taxon>
        <taxon>fabids</taxon>
        <taxon>Oxalidales</taxon>
        <taxon>Cephalotaceae</taxon>
        <taxon>Cephalotus</taxon>
    </lineage>
</organism>
<name>A0A1Q3D0T0_CEPFO</name>
<gene>
    <name evidence="2" type="ORF">CFOL_v3_29479</name>
</gene>
<dbReference type="AlphaFoldDB" id="A0A1Q3D0T0"/>
<feature type="region of interest" description="Disordered" evidence="1">
    <location>
        <begin position="1"/>
        <end position="28"/>
    </location>
</feature>
<reference evidence="3" key="1">
    <citation type="submission" date="2016-04" db="EMBL/GenBank/DDBJ databases">
        <title>Cephalotus genome sequencing.</title>
        <authorList>
            <person name="Fukushima K."/>
            <person name="Hasebe M."/>
            <person name="Fang X."/>
        </authorList>
    </citation>
    <scope>NUCLEOTIDE SEQUENCE [LARGE SCALE GENOMIC DNA]</scope>
    <source>
        <strain evidence="3">cv. St1</strain>
    </source>
</reference>
<evidence type="ECO:0000313" key="3">
    <source>
        <dbReference type="Proteomes" id="UP000187406"/>
    </source>
</evidence>
<accession>A0A1Q3D0T0</accession>
<evidence type="ECO:0000256" key="1">
    <source>
        <dbReference type="SAM" id="MobiDB-lite"/>
    </source>
</evidence>
<evidence type="ECO:0000313" key="2">
    <source>
        <dbReference type="EMBL" id="GAV86045.1"/>
    </source>
</evidence>
<feature type="compositionally biased region" description="Polar residues" evidence="1">
    <location>
        <begin position="1"/>
        <end position="20"/>
    </location>
</feature>
<protein>
    <submittedName>
        <fullName evidence="2">Uncharacterized protein</fullName>
    </submittedName>
</protein>
<sequence>HNLSISHLSSLYQPSNTKRNGGNRETKNTNSVSIYKDLFGLGFPLNMGMKKGGRFGDDLESIDFDFVALDLVVGKAFVSWLSSLWCCWWCRFGWLLLGLFWLTMTMGLEVVDTCYV</sequence>